<proteinExistence type="predicted"/>
<dbReference type="SUPFAM" id="SSF58113">
    <property type="entry name" value="Apolipoprotein A-I"/>
    <property type="match status" value="1"/>
</dbReference>
<keyword evidence="6" id="KW-1185">Reference proteome</keyword>
<dbReference type="SMART" id="SM00563">
    <property type="entry name" value="PlsC"/>
    <property type="match status" value="1"/>
</dbReference>
<feature type="region of interest" description="Disordered" evidence="3">
    <location>
        <begin position="292"/>
        <end position="349"/>
    </location>
</feature>
<gene>
    <name evidence="5" type="ORF">NF557_06580</name>
</gene>
<evidence type="ECO:0000256" key="2">
    <source>
        <dbReference type="ARBA" id="ARBA00023315"/>
    </source>
</evidence>
<keyword evidence="2 5" id="KW-0012">Acyltransferase</keyword>
<dbReference type="CDD" id="cd07989">
    <property type="entry name" value="LPLAT_AGPAT-like"/>
    <property type="match status" value="1"/>
</dbReference>
<dbReference type="PANTHER" id="PTHR10434">
    <property type="entry name" value="1-ACYL-SN-GLYCEROL-3-PHOSPHATE ACYLTRANSFERASE"/>
    <property type="match status" value="1"/>
</dbReference>
<dbReference type="Proteomes" id="UP001056535">
    <property type="component" value="Chromosome"/>
</dbReference>
<keyword evidence="1" id="KW-0808">Transferase</keyword>
<feature type="domain" description="Phospholipid/glycerol acyltransferase" evidence="4">
    <location>
        <begin position="35"/>
        <end position="154"/>
    </location>
</feature>
<dbReference type="Pfam" id="PF01553">
    <property type="entry name" value="Acyltransferase"/>
    <property type="match status" value="1"/>
</dbReference>
<evidence type="ECO:0000256" key="3">
    <source>
        <dbReference type="SAM" id="MobiDB-lite"/>
    </source>
</evidence>
<name>A0ABY4YMF8_9MICO</name>
<sequence>MLYWLMKNVLIGPVVRTLFKPWVEGEEHVPEHGGAIFASNHLSFSDSVFLPLVVDRRMTFPAKMEYFTGTGIKGWLTKTFFKGMGQIPIDRSGGEASMAALNSGLRVLDRGELFGIYPEGTRSPDGKLYKGKTGVARMALEAKVPVVPVAMINTDKAQPTGQVIPNVKRGQVGIRFGKPLDFSRYEGMEEDRTVLRSITDEIMYELMQLSGQEYVDDYAASVKERIAARAKAAVEGARVAVDKAVDQTRVQVGQVRRQVDERVETARTQIEEGVQSVRSQVESVGEQIKARGEAKAAAEQDDANATDESVTGESVTDAATVEGEQQDPGEHAAYDTTVEPLEGASDDHR</sequence>
<dbReference type="SUPFAM" id="SSF69593">
    <property type="entry name" value="Glycerol-3-phosphate (1)-acyltransferase"/>
    <property type="match status" value="1"/>
</dbReference>
<dbReference type="GO" id="GO:0016746">
    <property type="term" value="F:acyltransferase activity"/>
    <property type="evidence" value="ECO:0007669"/>
    <property type="project" value="UniProtKB-KW"/>
</dbReference>
<evidence type="ECO:0000256" key="1">
    <source>
        <dbReference type="ARBA" id="ARBA00022679"/>
    </source>
</evidence>
<accession>A0ABY4YMF8</accession>
<dbReference type="PANTHER" id="PTHR10434:SF11">
    <property type="entry name" value="1-ACYL-SN-GLYCEROL-3-PHOSPHATE ACYLTRANSFERASE"/>
    <property type="match status" value="1"/>
</dbReference>
<evidence type="ECO:0000313" key="6">
    <source>
        <dbReference type="Proteomes" id="UP001056535"/>
    </source>
</evidence>
<dbReference type="EMBL" id="CP099490">
    <property type="protein sequence ID" value="USQ77996.1"/>
    <property type="molecule type" value="Genomic_DNA"/>
</dbReference>
<evidence type="ECO:0000259" key="4">
    <source>
        <dbReference type="SMART" id="SM00563"/>
    </source>
</evidence>
<protein>
    <submittedName>
        <fullName evidence="5">1-acyl-sn-glycerol-3-phosphate acyltransferase</fullName>
    </submittedName>
</protein>
<dbReference type="InterPro" id="IPR002123">
    <property type="entry name" value="Plipid/glycerol_acylTrfase"/>
</dbReference>
<reference evidence="5" key="1">
    <citation type="submission" date="2022-06" db="EMBL/GenBank/DDBJ databases">
        <title>Ornithinimicrobium JY.X270.</title>
        <authorList>
            <person name="Huang Y."/>
        </authorList>
    </citation>
    <scope>NUCLEOTIDE SEQUENCE</scope>
    <source>
        <strain evidence="5">JY.X270</strain>
    </source>
</reference>
<organism evidence="5 6">
    <name type="scientific">Ornithinimicrobium cryptoxanthini</name>
    <dbReference type="NCBI Taxonomy" id="2934161"/>
    <lineage>
        <taxon>Bacteria</taxon>
        <taxon>Bacillati</taxon>
        <taxon>Actinomycetota</taxon>
        <taxon>Actinomycetes</taxon>
        <taxon>Micrococcales</taxon>
        <taxon>Ornithinimicrobiaceae</taxon>
        <taxon>Ornithinimicrobium</taxon>
    </lineage>
</organism>
<evidence type="ECO:0000313" key="5">
    <source>
        <dbReference type="EMBL" id="USQ77996.1"/>
    </source>
</evidence>